<evidence type="ECO:0000313" key="3">
    <source>
        <dbReference type="EMBL" id="BAI62455.1"/>
    </source>
</evidence>
<organism evidence="3 4">
    <name type="scientific">Methanocella paludicola (strain DSM 17711 / JCM 13418 / NBRC 101707 / SANAE)</name>
    <dbReference type="NCBI Taxonomy" id="304371"/>
    <lineage>
        <taxon>Archaea</taxon>
        <taxon>Methanobacteriati</taxon>
        <taxon>Methanobacteriota</taxon>
        <taxon>Stenosarchaea group</taxon>
        <taxon>Methanomicrobia</taxon>
        <taxon>Methanocellales</taxon>
        <taxon>Methanocellaceae</taxon>
        <taxon>Methanocella</taxon>
    </lineage>
</organism>
<reference evidence="3 4" key="1">
    <citation type="journal article" date="2007" name="Appl. Environ. Microbiol.">
        <title>Isolation of key methanogens for global methane emission from rice paddy fields: a novel isolate affiliated with the clone cluster rice cluster I.</title>
        <authorList>
            <person name="Sakai S."/>
            <person name="Imachi H."/>
            <person name="Sekiguchi Y."/>
            <person name="Ohashi A."/>
            <person name="Harada H."/>
            <person name="Kamagata Y."/>
        </authorList>
    </citation>
    <scope>NUCLEOTIDE SEQUENCE [LARGE SCALE GENOMIC DNA]</scope>
    <source>
        <strain evidence="4">DSM 17711 / JCM 13418 / NBRC 101707 / SANAE</strain>
    </source>
</reference>
<dbReference type="SUPFAM" id="SSF48208">
    <property type="entry name" value="Six-hairpin glycosidases"/>
    <property type="match status" value="1"/>
</dbReference>
<keyword evidence="4" id="KW-1185">Reference proteome</keyword>
<feature type="domain" description="Glycogen debranching enzyme bacterial and archaeal type N-terminal" evidence="2">
    <location>
        <begin position="17"/>
        <end position="200"/>
    </location>
</feature>
<dbReference type="Proteomes" id="UP000001882">
    <property type="component" value="Chromosome"/>
</dbReference>
<dbReference type="OrthoDB" id="8543at2157"/>
<dbReference type="InterPro" id="IPR008928">
    <property type="entry name" value="6-hairpin_glycosidase_sf"/>
</dbReference>
<dbReference type="InterPro" id="IPR012341">
    <property type="entry name" value="6hp_glycosidase-like_sf"/>
</dbReference>
<dbReference type="GO" id="GO:0004135">
    <property type="term" value="F:amylo-alpha-1,6-glucosidase activity"/>
    <property type="evidence" value="ECO:0007669"/>
    <property type="project" value="InterPro"/>
</dbReference>
<dbReference type="PATRIC" id="fig|304371.9.peg.2430"/>
<gene>
    <name evidence="3" type="ordered locus">MCP_2383</name>
</gene>
<reference evidence="4" key="3">
    <citation type="journal article" date="2011" name="PLoS ONE">
        <title>Genome sequence of a mesophilic hydrogenotrophic methanogen Methanocella paludicola, the first cultivated representative of the order Methanocellales.</title>
        <authorList>
            <person name="Sakai S."/>
            <person name="Takaki Y."/>
            <person name="Shimamura S."/>
            <person name="Sekine M."/>
            <person name="Tajima T."/>
            <person name="Kosugi H."/>
            <person name="Ichikawa N."/>
            <person name="Tasumi E."/>
            <person name="Hiraki A.T."/>
            <person name="Shimizu A."/>
            <person name="Kato Y."/>
            <person name="Nishiko R."/>
            <person name="Mori K."/>
            <person name="Fujita N."/>
            <person name="Imachi H."/>
            <person name="Takai K."/>
        </authorList>
    </citation>
    <scope>NUCLEOTIDE SEQUENCE [LARGE SCALE GENOMIC DNA]</scope>
    <source>
        <strain evidence="4">DSM 17711 / JCM 13418 / NBRC 101707 / SANAE</strain>
    </source>
</reference>
<evidence type="ECO:0000259" key="1">
    <source>
        <dbReference type="Pfam" id="PF06202"/>
    </source>
</evidence>
<evidence type="ECO:0000259" key="2">
    <source>
        <dbReference type="Pfam" id="PF12439"/>
    </source>
</evidence>
<feature type="domain" description="Glycogen debranching enzyme C-terminal" evidence="1">
    <location>
        <begin position="241"/>
        <end position="554"/>
    </location>
</feature>
<dbReference type="GO" id="GO:0004134">
    <property type="term" value="F:4-alpha-glucanotransferase activity"/>
    <property type="evidence" value="ECO:0007669"/>
    <property type="project" value="InterPro"/>
</dbReference>
<evidence type="ECO:0000313" key="4">
    <source>
        <dbReference type="Proteomes" id="UP000001882"/>
    </source>
</evidence>
<name>D1Z183_METPS</name>
<dbReference type="KEGG" id="mpd:MCP_2383"/>
<dbReference type="GO" id="GO:0005980">
    <property type="term" value="P:glycogen catabolic process"/>
    <property type="evidence" value="ECO:0007669"/>
    <property type="project" value="InterPro"/>
</dbReference>
<dbReference type="Pfam" id="PF12439">
    <property type="entry name" value="GDE_N"/>
    <property type="match status" value="1"/>
</dbReference>
<reference evidence="3 4" key="2">
    <citation type="journal article" date="2008" name="Int. J. Syst. Evol. Microbiol.">
        <title>Methanocella paludicola gen. nov., sp. nov., a methane-producing archaeon, the first isolate of the lineage 'Rice Cluster I', and proposal of the new archaeal order Methanocellales ord. nov.</title>
        <authorList>
            <person name="Sakai S."/>
            <person name="Imachi H."/>
            <person name="Hanada S."/>
            <person name="Ohashi A."/>
            <person name="Harada H."/>
            <person name="Kamagata Y."/>
        </authorList>
    </citation>
    <scope>NUCLEOTIDE SEQUENCE [LARGE SCALE GENOMIC DNA]</scope>
    <source>
        <strain evidence="4">DSM 17711 / JCM 13418 / NBRC 101707 / SANAE</strain>
    </source>
</reference>
<dbReference type="PANTHER" id="PTHR10569:SF2">
    <property type="entry name" value="GLYCOGEN DEBRANCHING ENZYME"/>
    <property type="match status" value="1"/>
</dbReference>
<dbReference type="EMBL" id="AP011532">
    <property type="protein sequence ID" value="BAI62455.1"/>
    <property type="molecule type" value="Genomic_DNA"/>
</dbReference>
<dbReference type="Pfam" id="PF06202">
    <property type="entry name" value="GDE_C"/>
    <property type="match status" value="1"/>
</dbReference>
<sequence length="563" mass="63441">MITFGADLHDHAFARRKEFLLTAGDAYCSSSLAGNTRKYHGLFVAGRRVYISCLEEEANGERFSVHRYSGALQDEGLSSLYGFELYPPIFYYMVDGASIKKTIEFDGELTIRYDVEGETNLHIRPLITDRGYHETKRNVELNAACTVNGFSSGKLSIRSGLRFKEDPQTYYNVFYERDSERGYDHVEDLWSPGYFEGRVKDASVSICAAVDGVRKAPINRMTPIDPADALELAADSFLVDDTIYAGYHWFAEPWGRDTFVSVPGLLLERGRFEEAKRVFRHFARHIKNGLIPNRIPGGYNSSDAPLWFIYALGKYFEKRNDTAFYREANGYVESIMNGYPESEAATLDGSLISTAPETTWMDTRYTGRKGKAVEVNALWVNALEIAEGMGLMAPVKPVAARREMDRFWNEKKGCLYDVIDPYDDSVRPNQAIAIALGAIDGEKAKRAMRVIRKELLTPYGLRTLSPMDSRYIGRYSGDPSYHNGCVWPWLMGFYIEGALKVSEPKEKLRPLLEPLLLHTHDAGLGTISEIFDGDAPHEPNGCISQAWSVAEVIRARQLLKHAP</sequence>
<dbReference type="InterPro" id="IPR032790">
    <property type="entry name" value="GDE_C"/>
</dbReference>
<dbReference type="RefSeq" id="WP_012901129.1">
    <property type="nucleotide sequence ID" value="NC_013665.1"/>
</dbReference>
<dbReference type="PANTHER" id="PTHR10569">
    <property type="entry name" value="GLYCOGEN DEBRANCHING ENZYME"/>
    <property type="match status" value="1"/>
</dbReference>
<proteinExistence type="predicted"/>
<dbReference type="InterPro" id="IPR010401">
    <property type="entry name" value="AGL/Gdb1"/>
</dbReference>
<dbReference type="GeneID" id="8682176"/>
<protein>
    <submittedName>
        <fullName evidence="3">Amylo-alpha-1,6-glucosidase</fullName>
    </submittedName>
</protein>
<accession>D1Z183</accession>
<dbReference type="Gene3D" id="1.50.10.10">
    <property type="match status" value="1"/>
</dbReference>
<dbReference type="InParanoid" id="D1Z183"/>
<dbReference type="AlphaFoldDB" id="D1Z183"/>
<dbReference type="InterPro" id="IPR024742">
    <property type="entry name" value="Glycogen_debranch_N"/>
</dbReference>
<dbReference type="eggNOG" id="arCOG03287">
    <property type="taxonomic scope" value="Archaea"/>
</dbReference>
<dbReference type="STRING" id="304371.MCP_2383"/>